<sequence>MPAKDDQPGDNLDKRNPEDGLGPEDLLPDIPDDEAPQDDPASEPAPPAVIRVGDQDYTPEELGEALLAEREQHENLKTLHGEHTRELGDLRRTATAPPTEKPEEAPDPFEDPEGYHDYREGE</sequence>
<evidence type="ECO:0000256" key="1">
    <source>
        <dbReference type="SAM" id="MobiDB-lite"/>
    </source>
</evidence>
<organism evidence="2">
    <name type="scientific">marine sediment metagenome</name>
    <dbReference type="NCBI Taxonomy" id="412755"/>
    <lineage>
        <taxon>unclassified sequences</taxon>
        <taxon>metagenomes</taxon>
        <taxon>ecological metagenomes</taxon>
    </lineage>
</organism>
<dbReference type="EMBL" id="LAZR01036083">
    <property type="protein sequence ID" value="KKL25789.1"/>
    <property type="molecule type" value="Genomic_DNA"/>
</dbReference>
<feature type="compositionally biased region" description="Basic and acidic residues" evidence="1">
    <location>
        <begin position="1"/>
        <end position="18"/>
    </location>
</feature>
<comment type="caution">
    <text evidence="2">The sequence shown here is derived from an EMBL/GenBank/DDBJ whole genome shotgun (WGS) entry which is preliminary data.</text>
</comment>
<proteinExistence type="predicted"/>
<gene>
    <name evidence="2" type="ORF">LCGC14_2401810</name>
</gene>
<feature type="region of interest" description="Disordered" evidence="1">
    <location>
        <begin position="78"/>
        <end position="122"/>
    </location>
</feature>
<reference evidence="2" key="1">
    <citation type="journal article" date="2015" name="Nature">
        <title>Complex archaea that bridge the gap between prokaryotes and eukaryotes.</title>
        <authorList>
            <person name="Spang A."/>
            <person name="Saw J.H."/>
            <person name="Jorgensen S.L."/>
            <person name="Zaremba-Niedzwiedzka K."/>
            <person name="Martijn J."/>
            <person name="Lind A.E."/>
            <person name="van Eijk R."/>
            <person name="Schleper C."/>
            <person name="Guy L."/>
            <person name="Ettema T.J."/>
        </authorList>
    </citation>
    <scope>NUCLEOTIDE SEQUENCE</scope>
</reference>
<dbReference type="AlphaFoldDB" id="A0A0F9BV99"/>
<feature type="non-terminal residue" evidence="2">
    <location>
        <position position="122"/>
    </location>
</feature>
<feature type="region of interest" description="Disordered" evidence="1">
    <location>
        <begin position="1"/>
        <end position="58"/>
    </location>
</feature>
<protein>
    <submittedName>
        <fullName evidence="2">Uncharacterized protein</fullName>
    </submittedName>
</protein>
<feature type="compositionally biased region" description="Basic and acidic residues" evidence="1">
    <location>
        <begin position="113"/>
        <end position="122"/>
    </location>
</feature>
<accession>A0A0F9BV99</accession>
<feature type="compositionally biased region" description="Acidic residues" evidence="1">
    <location>
        <begin position="26"/>
        <end position="41"/>
    </location>
</feature>
<name>A0A0F9BV99_9ZZZZ</name>
<evidence type="ECO:0000313" key="2">
    <source>
        <dbReference type="EMBL" id="KKL25789.1"/>
    </source>
</evidence>
<feature type="compositionally biased region" description="Basic and acidic residues" evidence="1">
    <location>
        <begin position="78"/>
        <end position="92"/>
    </location>
</feature>